<dbReference type="Proteomes" id="UP000257451">
    <property type="component" value="Unassembled WGS sequence"/>
</dbReference>
<accession>A0A3E2N272</accession>
<dbReference type="Gene3D" id="3.40.710.10">
    <property type="entry name" value="DD-peptidase/beta-lactamase superfamily"/>
    <property type="match status" value="1"/>
</dbReference>
<comment type="caution">
    <text evidence="1">The sequence shown here is derived from an EMBL/GenBank/DDBJ whole genome shotgun (WGS) entry which is preliminary data.</text>
</comment>
<dbReference type="RefSeq" id="WP_117431464.1">
    <property type="nucleotide sequence ID" value="NZ_PEDF01000015.1"/>
</dbReference>
<dbReference type="EMBL" id="PEDF01000015">
    <property type="protein sequence ID" value="RFZ47180.1"/>
    <property type="molecule type" value="Genomic_DNA"/>
</dbReference>
<evidence type="ECO:0000313" key="2">
    <source>
        <dbReference type="Proteomes" id="UP000257451"/>
    </source>
</evidence>
<gene>
    <name evidence="1" type="ORF">DAVIS_00448</name>
</gene>
<evidence type="ECO:0008006" key="3">
    <source>
        <dbReference type="Google" id="ProtNLM"/>
    </source>
</evidence>
<protein>
    <recommendedName>
        <fullName evidence="3">Serine hydrolase</fullName>
    </recommendedName>
</protein>
<name>A0A3E2N272_MYCMR</name>
<evidence type="ECO:0000313" key="1">
    <source>
        <dbReference type="EMBL" id="RFZ47180.1"/>
    </source>
</evidence>
<dbReference type="AlphaFoldDB" id="A0A3E2N272"/>
<reference evidence="1 2" key="1">
    <citation type="journal article" date="2018" name="Sci. Rep.">
        <title>Extensive genomic diversity among Mycobacterium marinum strains revealed by whole genome sequencing.</title>
        <authorList>
            <person name="Das S."/>
            <person name="Pettersson B.M."/>
            <person name="Behra P.R."/>
            <person name="Mallick A."/>
            <person name="Cheramie M."/>
            <person name="Ramesh M."/>
            <person name="Shirreff L."/>
            <person name="DuCote T."/>
            <person name="Dasgupta S."/>
            <person name="Ennis D.G."/>
            <person name="Kirsebom L.A."/>
        </authorList>
    </citation>
    <scope>NUCLEOTIDE SEQUENCE [LARGE SCALE GENOMIC DNA]</scope>
    <source>
        <strain evidence="1 2">Davis1</strain>
    </source>
</reference>
<dbReference type="SUPFAM" id="SSF56601">
    <property type="entry name" value="beta-lactamase/transpeptidase-like"/>
    <property type="match status" value="1"/>
</dbReference>
<proteinExistence type="predicted"/>
<dbReference type="InterPro" id="IPR012338">
    <property type="entry name" value="Beta-lactam/transpept-like"/>
</dbReference>
<organism evidence="1 2">
    <name type="scientific">Mycobacterium marinum</name>
    <dbReference type="NCBI Taxonomy" id="1781"/>
    <lineage>
        <taxon>Bacteria</taxon>
        <taxon>Bacillati</taxon>
        <taxon>Actinomycetota</taxon>
        <taxon>Actinomycetes</taxon>
        <taxon>Mycobacteriales</taxon>
        <taxon>Mycobacteriaceae</taxon>
        <taxon>Mycobacterium</taxon>
        <taxon>Mycobacterium ulcerans group</taxon>
    </lineage>
</organism>
<sequence length="241" mass="24859">MMGAPRAALEASFEQLCTALPATAGVAVALPDSGETCSLGSWSTGVAWSTVKVPLAIAALRSNPRRAAAWVTKAITESDNAAAEQLWSQLGDPLDAAQQVQAVIGTAGDECTRVESRRLRRGFTAFGQTPWRLDRQALFAAGLPGVADASPVIDLMRQLTERHRWGLAAKGVAAKGGWGPGQDGDYLVRQFGIVPTGSGHLGVALAAQAASFQTGVKALNRIADWLLGGSAKLSALTGGGG</sequence>